<reference evidence="3" key="2">
    <citation type="submission" date="2025-08" db="UniProtKB">
        <authorList>
            <consortium name="Ensembl"/>
        </authorList>
    </citation>
    <scope>IDENTIFICATION</scope>
</reference>
<dbReference type="OMA" id="RINQASH"/>
<accession>A0A665TC58</accession>
<feature type="compositionally biased region" description="Polar residues" evidence="2">
    <location>
        <begin position="22"/>
        <end position="32"/>
    </location>
</feature>
<feature type="compositionally biased region" description="Pro residues" evidence="2">
    <location>
        <begin position="12"/>
        <end position="21"/>
    </location>
</feature>
<dbReference type="GO" id="GO:0003714">
    <property type="term" value="F:transcription corepressor activity"/>
    <property type="evidence" value="ECO:0007669"/>
    <property type="project" value="TreeGrafter"/>
</dbReference>
<name>A0A665TC58_ECHNA</name>
<reference evidence="3" key="3">
    <citation type="submission" date="2025-09" db="UniProtKB">
        <authorList>
            <consortium name="Ensembl"/>
        </authorList>
    </citation>
    <scope>IDENTIFICATION</scope>
</reference>
<proteinExistence type="inferred from homology"/>
<evidence type="ECO:0000313" key="3">
    <source>
        <dbReference type="Ensembl" id="ENSENLP00000007745.1"/>
    </source>
</evidence>
<dbReference type="GO" id="GO:0000122">
    <property type="term" value="P:negative regulation of transcription by RNA polymerase II"/>
    <property type="evidence" value="ECO:0007669"/>
    <property type="project" value="TreeGrafter"/>
</dbReference>
<evidence type="ECO:0000256" key="2">
    <source>
        <dbReference type="SAM" id="MobiDB-lite"/>
    </source>
</evidence>
<dbReference type="Proteomes" id="UP000472264">
    <property type="component" value="Chromosome 2"/>
</dbReference>
<dbReference type="InParanoid" id="A0A665TC58"/>
<protein>
    <recommendedName>
        <fullName evidence="5">BCL6 corepressor</fullName>
    </recommendedName>
</protein>
<evidence type="ECO:0000256" key="1">
    <source>
        <dbReference type="ARBA" id="ARBA00034703"/>
    </source>
</evidence>
<evidence type="ECO:0000313" key="4">
    <source>
        <dbReference type="Proteomes" id="UP000472264"/>
    </source>
</evidence>
<dbReference type="PANTHER" id="PTHR24117:SF8">
    <property type="entry name" value="BCL-6 COREPRESSOR"/>
    <property type="match status" value="1"/>
</dbReference>
<keyword evidence="4" id="KW-1185">Reference proteome</keyword>
<feature type="region of interest" description="Disordered" evidence="2">
    <location>
        <begin position="1"/>
        <end position="66"/>
    </location>
</feature>
<dbReference type="PANTHER" id="PTHR24117">
    <property type="entry name" value="AGAP007537-PB"/>
    <property type="match status" value="1"/>
</dbReference>
<feature type="compositionally biased region" description="Basic and acidic residues" evidence="2">
    <location>
        <begin position="288"/>
        <end position="305"/>
    </location>
</feature>
<feature type="compositionally biased region" description="Basic and acidic residues" evidence="2">
    <location>
        <begin position="318"/>
        <end position="330"/>
    </location>
</feature>
<feature type="region of interest" description="Disordered" evidence="2">
    <location>
        <begin position="288"/>
        <end position="342"/>
    </location>
</feature>
<feature type="region of interest" description="Disordered" evidence="2">
    <location>
        <begin position="166"/>
        <end position="201"/>
    </location>
</feature>
<feature type="compositionally biased region" description="Polar residues" evidence="2">
    <location>
        <begin position="247"/>
        <end position="270"/>
    </location>
</feature>
<sequence>MPPCTPSWTRPTRPPSCPNHPPSSTSNCSKQMGTPVKMEAQESQPHPPQQHQPRVENGNASNQIFGDSYLPPGLGYTNRYIPYSVTENIALQRMSIPGKGPVYPHPVLLGSSGFYPPHITPKHGLPYGVNPYQSSQELGLTAKSSYQGLDTKDRAKMQEKAWKLELHYNQDRQDDSSQRTDKERDKSTNQPAKPAGRTTAAVREDVVCIDLVRDEADKDLSSPAPRTEESSQPGGSSCGHIQEVSPPVSQAQTMRSARTSPQQFSRTCKSGVSGGSVDLVWVGKTSENKDGEALSEGSAHKKMDPEQSPSNLLGSVSRESDCTDPNRDGLADDEEDATCPKNRRSGLTRRIANSSGYVGDRIKCVTTELYADSSQLSREQRALQVSYCSISSGPTPNC</sequence>
<feature type="region of interest" description="Disordered" evidence="2">
    <location>
        <begin position="214"/>
        <end position="271"/>
    </location>
</feature>
<reference evidence="3" key="1">
    <citation type="submission" date="2021-04" db="EMBL/GenBank/DDBJ databases">
        <authorList>
            <consortium name="Wellcome Sanger Institute Data Sharing"/>
        </authorList>
    </citation>
    <scope>NUCLEOTIDE SEQUENCE [LARGE SCALE GENOMIC DNA]</scope>
</reference>
<feature type="compositionally biased region" description="Basic and acidic residues" evidence="2">
    <location>
        <begin position="166"/>
        <end position="187"/>
    </location>
</feature>
<organism evidence="3 4">
    <name type="scientific">Echeneis naucrates</name>
    <name type="common">Live sharksucker</name>
    <dbReference type="NCBI Taxonomy" id="173247"/>
    <lineage>
        <taxon>Eukaryota</taxon>
        <taxon>Metazoa</taxon>
        <taxon>Chordata</taxon>
        <taxon>Craniata</taxon>
        <taxon>Vertebrata</taxon>
        <taxon>Euteleostomi</taxon>
        <taxon>Actinopterygii</taxon>
        <taxon>Neopterygii</taxon>
        <taxon>Teleostei</taxon>
        <taxon>Neoteleostei</taxon>
        <taxon>Acanthomorphata</taxon>
        <taxon>Carangaria</taxon>
        <taxon>Carangiformes</taxon>
        <taxon>Echeneidae</taxon>
        <taxon>Echeneis</taxon>
    </lineage>
</organism>
<feature type="compositionally biased region" description="Low complexity" evidence="2">
    <location>
        <begin position="1"/>
        <end position="11"/>
    </location>
</feature>
<comment type="similarity">
    <text evidence="1">Belongs to the BCOR family.</text>
</comment>
<evidence type="ECO:0008006" key="5">
    <source>
        <dbReference type="Google" id="ProtNLM"/>
    </source>
</evidence>
<dbReference type="Ensembl" id="ENSENLT00000008093.1">
    <property type="protein sequence ID" value="ENSENLP00000007745.1"/>
    <property type="gene ID" value="ENSENLG00000003745.1"/>
</dbReference>
<dbReference type="GO" id="GO:0005634">
    <property type="term" value="C:nucleus"/>
    <property type="evidence" value="ECO:0007669"/>
    <property type="project" value="TreeGrafter"/>
</dbReference>
<dbReference type="AlphaFoldDB" id="A0A665TC58"/>
<dbReference type="InterPro" id="IPR047144">
    <property type="entry name" value="BCOR-like"/>
</dbReference>